<protein>
    <recommendedName>
        <fullName evidence="18 19">Protein E7</fullName>
    </recommendedName>
</protein>
<keyword evidence="8 18" id="KW-1114">Inhibition of host interferon signaling pathway by virus</keyword>
<keyword evidence="2 18" id="KW-0244">Early protein</keyword>
<dbReference type="GO" id="GO:0039502">
    <property type="term" value="P:symbiont-mediated suppression of host type I interferon-mediated signaling pathway"/>
    <property type="evidence" value="ECO:0007669"/>
    <property type="project" value="UniProtKB-UniRule"/>
</dbReference>
<dbReference type="HAMAP" id="MF_04004">
    <property type="entry name" value="PPV_E7"/>
    <property type="match status" value="1"/>
</dbReference>
<keyword evidence="5 18" id="KW-1090">Inhibition of host innate immune response by virus</keyword>
<keyword evidence="9 18" id="KW-0862">Zinc</keyword>
<sequence length="99" mass="11132">MRGNAPTLDNIELELEPLVLPSNLLSNELLSSDEELEEERDISPFQIDSYCYSCQRRVRVCVVARTGAIHTLEVHLLSSNLSFLCASCSRSVQQNGRIH</sequence>
<evidence type="ECO:0000256" key="6">
    <source>
        <dbReference type="ARBA" id="ARBA00022723"/>
    </source>
</evidence>
<evidence type="ECO:0000256" key="2">
    <source>
        <dbReference type="ARBA" id="ARBA00022518"/>
    </source>
</evidence>
<keyword evidence="10 18" id="KW-0805">Transcription regulation</keyword>
<evidence type="ECO:0000256" key="19">
    <source>
        <dbReference type="PIRNR" id="PIRNR003407"/>
    </source>
</evidence>
<dbReference type="GO" id="GO:0003700">
    <property type="term" value="F:DNA-binding transcription factor activity"/>
    <property type="evidence" value="ECO:0007669"/>
    <property type="project" value="UniProtKB-UniRule"/>
</dbReference>
<dbReference type="GO" id="GO:0006351">
    <property type="term" value="P:DNA-templated transcription"/>
    <property type="evidence" value="ECO:0007669"/>
    <property type="project" value="UniProtKB-UniRule"/>
</dbReference>
<keyword evidence="1 18" id="KW-1121">Modulation of host cell cycle by virus</keyword>
<keyword evidence="14 18" id="KW-1035">Host cytoplasm</keyword>
<keyword evidence="7 18" id="KW-0863">Zinc-finger</keyword>
<dbReference type="SUPFAM" id="SSF161234">
    <property type="entry name" value="E7 C-terminal domain-like"/>
    <property type="match status" value="1"/>
</dbReference>
<comment type="similarity">
    <text evidence="18 19">Belongs to the papillomaviridae E7 protein family.</text>
</comment>
<evidence type="ECO:0000256" key="12">
    <source>
        <dbReference type="ARBA" id="ARBA00023159"/>
    </source>
</evidence>
<proteinExistence type="inferred from homology"/>
<evidence type="ECO:0000256" key="16">
    <source>
        <dbReference type="ARBA" id="ARBA00023280"/>
    </source>
</evidence>
<reference evidence="20" key="1">
    <citation type="journal article" date="2018" name="MSphere">
        <title>Metagenomic Discovery of 83 New Human Papillomavirus Types in Patients with Immunodeficiency.</title>
        <authorList>
            <person name="Pastrana D.V."/>
            <person name="Peretti A."/>
            <person name="Welch N.L."/>
            <person name="Borgogna C."/>
            <person name="Olivero C."/>
            <person name="Badolato R."/>
            <person name="Notarangelo L.D."/>
            <person name="Gariglio M."/>
            <person name="FitzGerald P.C."/>
            <person name="McIntosh C.E."/>
            <person name="Reeves J."/>
            <person name="Starrett G.J."/>
            <person name="Bliskovsky V."/>
            <person name="Velez D."/>
            <person name="Brownell I."/>
            <person name="Yarchoan R."/>
            <person name="Wyvill K.M."/>
            <person name="Uldrick T.S."/>
            <person name="Maldarelli F."/>
            <person name="Lisco A."/>
            <person name="Sereti I."/>
            <person name="Gonzalez C.M."/>
            <person name="Androphy E.J."/>
            <person name="McBride A.A."/>
            <person name="Van Doorslaer K."/>
            <person name="Garcia F."/>
            <person name="Dvoretzky I."/>
            <person name="Liu J.S."/>
            <person name="Han J."/>
            <person name="Murphy P.M."/>
            <person name="McDermott D.H."/>
            <person name="Buck C.B."/>
        </authorList>
    </citation>
    <scope>NUCLEOTIDE SEQUENCE</scope>
    <source>
        <strain evidence="20">Gamma16_w27c04c</strain>
    </source>
</reference>
<keyword evidence="16 18" id="KW-0899">Viral immunoevasion</keyword>
<evidence type="ECO:0000256" key="3">
    <source>
        <dbReference type="ARBA" id="ARBA00022562"/>
    </source>
</evidence>
<dbReference type="Gene3D" id="3.30.160.330">
    <property type="match status" value="1"/>
</dbReference>
<dbReference type="GO" id="GO:0052170">
    <property type="term" value="P:symbiont-mediated suppression of host innate immune response"/>
    <property type="evidence" value="ECO:0007669"/>
    <property type="project" value="UniProtKB-KW"/>
</dbReference>
<comment type="domain">
    <text evidence="18">The E7 terminal domain is an intrinsically disordered domain, whose flexibility and conformational transitions confer target adaptability to the oncoprotein. It allows adaptation to a variety of protein targets and exposes the PEST degradation sequence that regulates its turnover in the cell.</text>
</comment>
<evidence type="ECO:0000256" key="8">
    <source>
        <dbReference type="ARBA" id="ARBA00022830"/>
    </source>
</evidence>
<dbReference type="GO" id="GO:0008270">
    <property type="term" value="F:zinc ion binding"/>
    <property type="evidence" value="ECO:0007669"/>
    <property type="project" value="UniProtKB-KW"/>
</dbReference>
<comment type="subcellular location">
    <subcellularLocation>
        <location evidence="18">Host cytoplasm</location>
    </subcellularLocation>
    <subcellularLocation>
        <location evidence="18">Host nucleus</location>
    </subcellularLocation>
    <text evidence="18">Predominantly found in the host nucleus.</text>
</comment>
<evidence type="ECO:0000256" key="5">
    <source>
        <dbReference type="ARBA" id="ARBA00022632"/>
    </source>
</evidence>
<keyword evidence="17 18" id="KW-1078">G1/S host cell cycle checkpoint dysregulation by virus</keyword>
<evidence type="ECO:0000256" key="7">
    <source>
        <dbReference type="ARBA" id="ARBA00022771"/>
    </source>
</evidence>
<dbReference type="GO" id="GO:0030430">
    <property type="term" value="C:host cell cytoplasm"/>
    <property type="evidence" value="ECO:0007669"/>
    <property type="project" value="UniProtKB-SubCell"/>
</dbReference>
<dbReference type="GO" id="GO:0003677">
    <property type="term" value="F:DNA binding"/>
    <property type="evidence" value="ECO:0007669"/>
    <property type="project" value="UniProtKB-UniRule"/>
</dbReference>
<dbReference type="GO" id="GO:0039645">
    <property type="term" value="P:symbiont-mediated perturbation of host cell cycle G1/S transition checkpoint"/>
    <property type="evidence" value="ECO:0007669"/>
    <property type="project" value="UniProtKB-UniRule"/>
</dbReference>
<feature type="short sequence motif" description="Nuclear export signal" evidence="18">
    <location>
        <begin position="69"/>
        <end position="77"/>
    </location>
</feature>
<accession>A0A2D2ALU7</accession>
<keyword evidence="3 18" id="KW-1048">Host nucleus</keyword>
<evidence type="ECO:0000256" key="1">
    <source>
        <dbReference type="ARBA" id="ARBA00022504"/>
    </source>
</evidence>
<keyword evidence="6 18" id="KW-0479">Metal-binding</keyword>
<dbReference type="InterPro" id="IPR000148">
    <property type="entry name" value="Papilloma_E7"/>
</dbReference>
<evidence type="ECO:0000256" key="4">
    <source>
        <dbReference type="ARBA" id="ARBA00022581"/>
    </source>
</evidence>
<dbReference type="GO" id="GO:0042025">
    <property type="term" value="C:host cell nucleus"/>
    <property type="evidence" value="ECO:0007669"/>
    <property type="project" value="UniProtKB-SubCell"/>
</dbReference>
<name>A0A2D2ALU7_9PAPI</name>
<evidence type="ECO:0000256" key="17">
    <source>
        <dbReference type="ARBA" id="ARBA00023309"/>
    </source>
</evidence>
<evidence type="ECO:0000256" key="14">
    <source>
        <dbReference type="ARBA" id="ARBA00023200"/>
    </source>
</evidence>
<dbReference type="EMBL" id="MF588728">
    <property type="protein sequence ID" value="ATQ38436.1"/>
    <property type="molecule type" value="Genomic_DNA"/>
</dbReference>
<keyword evidence="11 18" id="KW-0238">DNA-binding</keyword>
<evidence type="ECO:0000256" key="18">
    <source>
        <dbReference type="HAMAP-Rule" id="MF_04004"/>
    </source>
</evidence>
<comment type="function">
    <text evidence="18">Plays a role in viral genome replication by driving entry of quiescent cells into the cell cycle. Stimulation of progression from G1 to S phase allows the virus to efficiently use the cellular DNA replicating machinery to achieve viral genome replication. E7 protein has both transforming and trans-activating activities. Induces the disassembly of the E2F1 transcription factor from RB1, with subsequent transcriptional activation of E2F1-regulated S-phase genes. Interferes with host histone deacetylation mediated by HDAC1 and HDAC2, leading to transcription activation. Plays also a role in the inhibition of both antiviral and antiproliferative functions of host interferon alpha. Interaction with host TMEM173/STING impairs the ability of TMEM173/STING to sense cytosolic DNA and promote the production of type I interferon (IFN-alpha and IFN-beta).</text>
</comment>
<evidence type="ECO:0000256" key="11">
    <source>
        <dbReference type="ARBA" id="ARBA00023125"/>
    </source>
</evidence>
<evidence type="ECO:0000256" key="13">
    <source>
        <dbReference type="ARBA" id="ARBA00023163"/>
    </source>
</evidence>
<keyword evidence="15" id="KW-0922">Interferon antiviral system evasion</keyword>
<keyword evidence="13 18" id="KW-0804">Transcription</keyword>
<gene>
    <name evidence="18 20" type="primary">E7</name>
</gene>
<dbReference type="GO" id="GO:0019904">
    <property type="term" value="F:protein domain specific binding"/>
    <property type="evidence" value="ECO:0007669"/>
    <property type="project" value="UniProtKB-UniRule"/>
</dbReference>
<comment type="function">
    <text evidence="19">E7 protein has both transforming and trans-activating activities.</text>
</comment>
<organism evidence="20">
    <name type="scientific">Gammapapillomavirus 16</name>
    <dbReference type="NCBI Taxonomy" id="1513261"/>
    <lineage>
        <taxon>Viruses</taxon>
        <taxon>Monodnaviria</taxon>
        <taxon>Shotokuvirae</taxon>
        <taxon>Cossaviricota</taxon>
        <taxon>Papovaviricetes</taxon>
        <taxon>Zurhausenvirales</taxon>
        <taxon>Papillomaviridae</taxon>
        <taxon>Firstpapillomavirinae</taxon>
        <taxon>Gammapapillomavirus</taxon>
    </lineage>
</organism>
<evidence type="ECO:0000256" key="10">
    <source>
        <dbReference type="ARBA" id="ARBA00023015"/>
    </source>
</evidence>
<dbReference type="Pfam" id="PF00527">
    <property type="entry name" value="E7"/>
    <property type="match status" value="1"/>
</dbReference>
<evidence type="ECO:0000313" key="20">
    <source>
        <dbReference type="EMBL" id="ATQ38436.1"/>
    </source>
</evidence>
<comment type="subunit">
    <text evidence="18">Homodimer. Homooligomer. Interacts with host RB1; this interaction induces dissociation of RB1-E2F1 complex thereby disrupting RB1 activity. Interacts with host EP300; this interaction represses EP300 transcriptional activity. Interacts with protein E2; this interaction inhibits E7 oncogenic activity. Interacts with host TMEM173/STING; this interaction impairs the ability of TMEM173/STING to sense cytosolic DNA and promote the production of type I interferon (IFN-alpha and IFN-beta).</text>
</comment>
<evidence type="ECO:0000256" key="15">
    <source>
        <dbReference type="ARBA" id="ARBA00023258"/>
    </source>
</evidence>
<keyword evidence="4 18" id="KW-0945">Host-virus interaction</keyword>
<keyword evidence="12 18" id="KW-0010">Activator</keyword>
<dbReference type="PIRSF" id="PIRSF003407">
    <property type="entry name" value="Papvi_E7"/>
    <property type="match status" value="1"/>
</dbReference>
<dbReference type="Proteomes" id="UP000289625">
    <property type="component" value="Segment"/>
</dbReference>
<evidence type="ECO:0000256" key="9">
    <source>
        <dbReference type="ARBA" id="ARBA00022833"/>
    </source>
</evidence>
<comment type="caution">
    <text evidence="18">Lacks conserved residue(s) required for the propagation of feature annotation.</text>
</comment>
<comment type="PTM">
    <text evidence="18">Highly phosphorylated.</text>
</comment>